<feature type="domain" description="C2H2-type" evidence="7">
    <location>
        <begin position="1336"/>
        <end position="1363"/>
    </location>
</feature>
<dbReference type="InterPro" id="IPR029058">
    <property type="entry name" value="AB_hydrolase_fold"/>
</dbReference>
<dbReference type="Pfam" id="PF12874">
    <property type="entry name" value="zf-met"/>
    <property type="match status" value="1"/>
</dbReference>
<dbReference type="SUPFAM" id="SSF57667">
    <property type="entry name" value="beta-beta-alpha zinc fingers"/>
    <property type="match status" value="1"/>
</dbReference>
<evidence type="ECO:0000256" key="4">
    <source>
        <dbReference type="ARBA" id="ARBA00022833"/>
    </source>
</evidence>
<dbReference type="InterPro" id="IPR054471">
    <property type="entry name" value="GPIID_WHD"/>
</dbReference>
<evidence type="ECO:0000313" key="9">
    <source>
        <dbReference type="Proteomes" id="UP001287356"/>
    </source>
</evidence>
<keyword evidence="9" id="KW-1185">Reference proteome</keyword>
<dbReference type="SUPFAM" id="SSF52540">
    <property type="entry name" value="P-loop containing nucleoside triphosphate hydrolases"/>
    <property type="match status" value="1"/>
</dbReference>
<dbReference type="Gene3D" id="3.30.160.60">
    <property type="entry name" value="Classic Zinc Finger"/>
    <property type="match status" value="2"/>
</dbReference>
<dbReference type="InterPro" id="IPR027417">
    <property type="entry name" value="P-loop_NTPase"/>
</dbReference>
<feature type="region of interest" description="Disordered" evidence="6">
    <location>
        <begin position="1282"/>
        <end position="1302"/>
    </location>
</feature>
<dbReference type="EMBL" id="JAULSN010000003">
    <property type="protein sequence ID" value="KAK3377270.1"/>
    <property type="molecule type" value="Genomic_DNA"/>
</dbReference>
<dbReference type="InterPro" id="IPR036236">
    <property type="entry name" value="Znf_C2H2_sf"/>
</dbReference>
<dbReference type="Gene3D" id="3.40.50.300">
    <property type="entry name" value="P-loop containing nucleotide triphosphate hydrolases"/>
    <property type="match status" value="1"/>
</dbReference>
<dbReference type="PANTHER" id="PTHR10039">
    <property type="entry name" value="AMELOGENIN"/>
    <property type="match status" value="1"/>
</dbReference>
<proteinExistence type="predicted"/>
<dbReference type="FunFam" id="3.30.160.60:FF:000446">
    <property type="entry name" value="Zinc finger protein"/>
    <property type="match status" value="1"/>
</dbReference>
<dbReference type="InterPro" id="IPR056884">
    <property type="entry name" value="NPHP3-like_N"/>
</dbReference>
<dbReference type="SUPFAM" id="SSF53474">
    <property type="entry name" value="alpha/beta-Hydrolases"/>
    <property type="match status" value="1"/>
</dbReference>
<gene>
    <name evidence="8" type="ORF">B0T24DRAFT_237594</name>
</gene>
<feature type="compositionally biased region" description="Polar residues" evidence="6">
    <location>
        <begin position="377"/>
        <end position="395"/>
    </location>
</feature>
<dbReference type="PROSITE" id="PS50157">
    <property type="entry name" value="ZINC_FINGER_C2H2_2"/>
    <property type="match status" value="2"/>
</dbReference>
<accession>A0AAE0KK04</accession>
<evidence type="ECO:0000313" key="8">
    <source>
        <dbReference type="EMBL" id="KAK3377270.1"/>
    </source>
</evidence>
<dbReference type="Pfam" id="PF24809">
    <property type="entry name" value="DUF7708"/>
    <property type="match status" value="1"/>
</dbReference>
<protein>
    <recommendedName>
        <fullName evidence="7">C2H2-type domain-containing protein</fullName>
    </recommendedName>
</protein>
<organism evidence="8 9">
    <name type="scientific">Lasiosphaeria ovina</name>
    <dbReference type="NCBI Taxonomy" id="92902"/>
    <lineage>
        <taxon>Eukaryota</taxon>
        <taxon>Fungi</taxon>
        <taxon>Dikarya</taxon>
        <taxon>Ascomycota</taxon>
        <taxon>Pezizomycotina</taxon>
        <taxon>Sordariomycetes</taxon>
        <taxon>Sordariomycetidae</taxon>
        <taxon>Sordariales</taxon>
        <taxon>Lasiosphaeriaceae</taxon>
        <taxon>Lasiosphaeria</taxon>
    </lineage>
</organism>
<dbReference type="Pfam" id="PF24883">
    <property type="entry name" value="NPHP3_N"/>
    <property type="match status" value="1"/>
</dbReference>
<dbReference type="InterPro" id="IPR056125">
    <property type="entry name" value="DUF7708"/>
</dbReference>
<evidence type="ECO:0000256" key="3">
    <source>
        <dbReference type="ARBA" id="ARBA00022771"/>
    </source>
</evidence>
<feature type="compositionally biased region" description="Basic and acidic residues" evidence="6">
    <location>
        <begin position="1470"/>
        <end position="1479"/>
    </location>
</feature>
<comment type="caution">
    <text evidence="8">The sequence shown here is derived from an EMBL/GenBank/DDBJ whole genome shotgun (WGS) entry which is preliminary data.</text>
</comment>
<evidence type="ECO:0000256" key="1">
    <source>
        <dbReference type="ARBA" id="ARBA00022723"/>
    </source>
</evidence>
<dbReference type="Gene3D" id="3.40.50.1820">
    <property type="entry name" value="alpha/beta hydrolase"/>
    <property type="match status" value="1"/>
</dbReference>
<dbReference type="InterPro" id="IPR013087">
    <property type="entry name" value="Znf_C2H2_type"/>
</dbReference>
<dbReference type="Pfam" id="PF22939">
    <property type="entry name" value="WHD_GPIID"/>
    <property type="match status" value="1"/>
</dbReference>
<keyword evidence="2" id="KW-0677">Repeat</keyword>
<evidence type="ECO:0000256" key="5">
    <source>
        <dbReference type="PROSITE-ProRule" id="PRU00042"/>
    </source>
</evidence>
<keyword evidence="3 5" id="KW-0863">Zinc-finger</keyword>
<dbReference type="SMART" id="SM00355">
    <property type="entry name" value="ZnF_C2H2"/>
    <property type="match status" value="4"/>
</dbReference>
<dbReference type="Proteomes" id="UP001287356">
    <property type="component" value="Unassembled WGS sequence"/>
</dbReference>
<evidence type="ECO:0000256" key="2">
    <source>
        <dbReference type="ARBA" id="ARBA00022737"/>
    </source>
</evidence>
<dbReference type="PANTHER" id="PTHR10039:SF14">
    <property type="entry name" value="NACHT DOMAIN-CONTAINING PROTEIN"/>
    <property type="match status" value="1"/>
</dbReference>
<dbReference type="PROSITE" id="PS00028">
    <property type="entry name" value="ZINC_FINGER_C2H2_1"/>
    <property type="match status" value="2"/>
</dbReference>
<evidence type="ECO:0000256" key="6">
    <source>
        <dbReference type="SAM" id="MobiDB-lite"/>
    </source>
</evidence>
<dbReference type="GO" id="GO:0008270">
    <property type="term" value="F:zinc ion binding"/>
    <property type="evidence" value="ECO:0007669"/>
    <property type="project" value="UniProtKB-KW"/>
</dbReference>
<reference evidence="8" key="2">
    <citation type="submission" date="2023-06" db="EMBL/GenBank/DDBJ databases">
        <authorList>
            <consortium name="Lawrence Berkeley National Laboratory"/>
            <person name="Haridas S."/>
            <person name="Hensen N."/>
            <person name="Bonometti L."/>
            <person name="Westerberg I."/>
            <person name="Brannstrom I.O."/>
            <person name="Guillou S."/>
            <person name="Cros-Aarteil S."/>
            <person name="Calhoun S."/>
            <person name="Kuo A."/>
            <person name="Mondo S."/>
            <person name="Pangilinan J."/>
            <person name="Riley R."/>
            <person name="Labutti K."/>
            <person name="Andreopoulos B."/>
            <person name="Lipzen A."/>
            <person name="Chen C."/>
            <person name="Yanf M."/>
            <person name="Daum C."/>
            <person name="Ng V."/>
            <person name="Clum A."/>
            <person name="Steindorff A."/>
            <person name="Ohm R."/>
            <person name="Martin F."/>
            <person name="Silar P."/>
            <person name="Natvig D."/>
            <person name="Lalanne C."/>
            <person name="Gautier V."/>
            <person name="Ament-Velasquez S.L."/>
            <person name="Kruys A."/>
            <person name="Hutchinson M.I."/>
            <person name="Powell A.J."/>
            <person name="Barry K."/>
            <person name="Miller A.N."/>
            <person name="Grigoriev I.V."/>
            <person name="Debuchy R."/>
            <person name="Gladieux P."/>
            <person name="Thoren M.H."/>
            <person name="Johannesson H."/>
        </authorList>
    </citation>
    <scope>NUCLEOTIDE SEQUENCE</scope>
    <source>
        <strain evidence="8">CBS 958.72</strain>
    </source>
</reference>
<reference evidence="8" key="1">
    <citation type="journal article" date="2023" name="Mol. Phylogenet. Evol.">
        <title>Genome-scale phylogeny and comparative genomics of the fungal order Sordariales.</title>
        <authorList>
            <person name="Hensen N."/>
            <person name="Bonometti L."/>
            <person name="Westerberg I."/>
            <person name="Brannstrom I.O."/>
            <person name="Guillou S."/>
            <person name="Cros-Aarteil S."/>
            <person name="Calhoun S."/>
            <person name="Haridas S."/>
            <person name="Kuo A."/>
            <person name="Mondo S."/>
            <person name="Pangilinan J."/>
            <person name="Riley R."/>
            <person name="LaButti K."/>
            <person name="Andreopoulos B."/>
            <person name="Lipzen A."/>
            <person name="Chen C."/>
            <person name="Yan M."/>
            <person name="Daum C."/>
            <person name="Ng V."/>
            <person name="Clum A."/>
            <person name="Steindorff A."/>
            <person name="Ohm R.A."/>
            <person name="Martin F."/>
            <person name="Silar P."/>
            <person name="Natvig D.O."/>
            <person name="Lalanne C."/>
            <person name="Gautier V."/>
            <person name="Ament-Velasquez S.L."/>
            <person name="Kruys A."/>
            <person name="Hutchinson M.I."/>
            <person name="Powell A.J."/>
            <person name="Barry K."/>
            <person name="Miller A.N."/>
            <person name="Grigoriev I.V."/>
            <person name="Debuchy R."/>
            <person name="Gladieux P."/>
            <person name="Hiltunen Thoren M."/>
            <person name="Johannesson H."/>
        </authorList>
    </citation>
    <scope>NUCLEOTIDE SEQUENCE</scope>
    <source>
        <strain evidence="8">CBS 958.72</strain>
    </source>
</reference>
<feature type="domain" description="C2H2-type" evidence="7">
    <location>
        <begin position="1308"/>
        <end position="1335"/>
    </location>
</feature>
<sequence length="1479" mass="167158">MELDGDKWLRTVFRVRGLPDTINTVERAANLIHEQISGVPACGIRVLSLATTLNFWESPPSKVATLMFSATPPLLRDNPGAEEWSILPRDGCDDPNLILDTHFMGMTPLGDVNGSDHVADCIAVSGLASHPFGSWQTKGGDKSFMWIRDSLPKHLQGARAIVYGYDTKLLNSDSFQSIPDLARELINQLIAYGWGSNPTRPLAFIAHSLGGLVLKEALVQLDKSLDGAYQTLLSAVRGSVCFGVPNLGMEQAHFRTIVQNNPNEVLVDDIARNSNYLRRLNEEFSKSSFCQNIKCFWAFETSESPTVARKPDGRINRNGPPAILVSRESATCRLVETDPSVTFPINATHSNMVKFTRDSHYYHVVVSKLRRILSLPPGTSQRPMESHIATPQSSGSHHDSNHTPVSMNFGESLVGTESSRFNPKADIDNFRRLTGLTEADHQKFASTTFAEIQGIVREIQTEQERQGSLMYMKRLEPFLVSMQQFSRTAEDAAAFLELPLAMAYVWGSMKYILRTVSATTEELHVLLDAYQTIGEQIPIVKDPRVLQSSPHLKDVLAIVYKDILWFHRETIQRLTVRQWKELFKASWRDFMPVIAHIQHNLEQNKRLLESQIQLPQFEEVQNHRRRETRNLENERLDRDAERRSMVTRWLSSFNCDTPQDEHRERRSICKDPGRWLISDQIFQKWLSSEYCPSPLLWLSGIPGAGKTILASIVIDELRLLPNTIVVFFYCKHDEETRNTFMSVARSVLAQLLSQNPRLLPYLHEHASFSSDVSLTSKPLAKEMIQTALLSCERTYIVIDGLDECPRAERVEISSFFRDLAESVPLTDMDPIRCLFVSQDDWVASESFRGVPRIKIADQNHDDLRGFAQVWHNKLEAKFGELRDRNCHISNIITARAQGMFIFAELFARYLDDQFSRANLLDELSPERLPVKLDHVYERILRRVLDSRGEHIISPLKQVLGWIVCARRSLQWSEIQAAVSIDLDTESVNHDRKISESPKGLFASLVEMHADGTVELVHGTAREYVPAYRMLSQTNRHRYLIRTKFIDPREGEYSLAILSMSYLSLPQVDKDRNEDDIEVDLIDGVHPFYDYASTCWAMHLQSGISGLEPGEKLDQLRETLETFVEAHWSPTHKALPDLKKIEKAFSSLQKSELFGKITTAVGWARKQTGKHGQGPTPDEALDLWQVASNIRSVLERMHEQGHNTPVMQKLYGKNWFKCPRVNCFSYHHGFATLAQREAHINRHDRPFLCFVAGCPMELFGFVAEDELKKHLFEYHGIDMFTGDDDDDNNQFPDPPKEKASSTVTAPATFQCDLCDKTFTRNHNLKSHRRTHEGIKPFGCSICAERFTRKPDCDRHERGHGDKKFTCVGPLQDGGTWGCRATFARADKLADHLRGGAGQKCLRPLVLEKLKAGVDDLGNMFGDQVGENADALLAAGKTLPSFKEFLALCRVDKSAIGLDSAGGSGNGSKSGKPVEEGKEVS</sequence>
<name>A0AAE0KK04_9PEZI</name>
<feature type="region of interest" description="Disordered" evidence="6">
    <location>
        <begin position="1457"/>
        <end position="1479"/>
    </location>
</feature>
<keyword evidence="4" id="KW-0862">Zinc</keyword>
<keyword evidence="1" id="KW-0479">Metal-binding</keyword>
<feature type="region of interest" description="Disordered" evidence="6">
    <location>
        <begin position="376"/>
        <end position="402"/>
    </location>
</feature>
<evidence type="ECO:0000259" key="7">
    <source>
        <dbReference type="PROSITE" id="PS50157"/>
    </source>
</evidence>